<dbReference type="PANTHER" id="PTHR22879:SF14">
    <property type="entry name" value="NUT FAMILY MEMBER 2A-RELATED"/>
    <property type="match status" value="1"/>
</dbReference>
<dbReference type="InterPro" id="IPR024309">
    <property type="entry name" value="NUT_N"/>
</dbReference>
<reference evidence="4 5" key="1">
    <citation type="submission" date="2013-11" db="EMBL/GenBank/DDBJ databases">
        <title>The Damaraland mole rat (Fukomys damarensis) genome and evolution of African mole rats.</title>
        <authorList>
            <person name="Gladyshev V.N."/>
            <person name="Fang X."/>
        </authorList>
    </citation>
    <scope>NUCLEOTIDE SEQUENCE [LARGE SCALE GENOMIC DNA]</scope>
    <source>
        <tissue evidence="4">Liver</tissue>
    </source>
</reference>
<proteinExistence type="inferred from homology"/>
<evidence type="ECO:0000256" key="1">
    <source>
        <dbReference type="ARBA" id="ARBA00010586"/>
    </source>
</evidence>
<feature type="region of interest" description="Disordered" evidence="2">
    <location>
        <begin position="157"/>
        <end position="179"/>
    </location>
</feature>
<comment type="similarity">
    <text evidence="1">Belongs to the NUT family.</text>
</comment>
<accession>A0A091CST6</accession>
<feature type="compositionally biased region" description="Basic and acidic residues" evidence="2">
    <location>
        <begin position="166"/>
        <end position="179"/>
    </location>
</feature>
<feature type="domain" description="Nuclear Testis protein N-terminal" evidence="3">
    <location>
        <begin position="71"/>
        <end position="208"/>
    </location>
</feature>
<keyword evidence="5" id="KW-1185">Reference proteome</keyword>
<organism evidence="4 5">
    <name type="scientific">Fukomys damarensis</name>
    <name type="common">Damaraland mole rat</name>
    <name type="synonym">Cryptomys damarensis</name>
    <dbReference type="NCBI Taxonomy" id="885580"/>
    <lineage>
        <taxon>Eukaryota</taxon>
        <taxon>Metazoa</taxon>
        <taxon>Chordata</taxon>
        <taxon>Craniata</taxon>
        <taxon>Vertebrata</taxon>
        <taxon>Euteleostomi</taxon>
        <taxon>Mammalia</taxon>
        <taxon>Eutheria</taxon>
        <taxon>Euarchontoglires</taxon>
        <taxon>Glires</taxon>
        <taxon>Rodentia</taxon>
        <taxon>Hystricomorpha</taxon>
        <taxon>Bathyergidae</taxon>
        <taxon>Fukomys</taxon>
    </lineage>
</organism>
<feature type="region of interest" description="Disordered" evidence="2">
    <location>
        <begin position="213"/>
        <end position="235"/>
    </location>
</feature>
<gene>
    <name evidence="4" type="ORF">H920_16115</name>
</gene>
<dbReference type="PANTHER" id="PTHR22879">
    <property type="entry name" value="NUT FAMILY MEMBER 1"/>
    <property type="match status" value="1"/>
</dbReference>
<sequence length="326" mass="36337">MRTSCLSQMGKGLVGDRHGPWAFVLQHNISGLYWDLGKHWATTIVDIPRLGLLLGSAYAFPYLMFMETEDPKLQLMEGLLGQPLPASQRPDSPRTTSPEVVHQPVYVTRNRDTEARPACVPAPKHQKPPETQLPDEIPPEAVREYMETMDWLEKCPPLALGKPRRNQKEDRLEQQQGEDRMYPDLLSYCDELCSQEDFVTKTKEMLQPGGMLINAQPSARGNHPREQTNKGSGPMDSHRYISAVASADPEPESVFPANSQVPLLPVNAWVNSHRPLVAGVPCGFQISWQESKPAYLQVNPPTNSALGQAQGQSDSALKLKSRILET</sequence>
<dbReference type="EMBL" id="KN124048">
    <property type="protein sequence ID" value="KFO22419.1"/>
    <property type="molecule type" value="Genomic_DNA"/>
</dbReference>
<evidence type="ECO:0000313" key="4">
    <source>
        <dbReference type="EMBL" id="KFO22419.1"/>
    </source>
</evidence>
<evidence type="ECO:0000256" key="2">
    <source>
        <dbReference type="SAM" id="MobiDB-lite"/>
    </source>
</evidence>
<dbReference type="InterPro" id="IPR024310">
    <property type="entry name" value="NUT"/>
</dbReference>
<evidence type="ECO:0000313" key="5">
    <source>
        <dbReference type="Proteomes" id="UP000028990"/>
    </source>
</evidence>
<protein>
    <submittedName>
        <fullName evidence="4">Protein FAM22</fullName>
    </submittedName>
</protein>
<name>A0A091CST6_FUKDA</name>
<dbReference type="Proteomes" id="UP000028990">
    <property type="component" value="Unassembled WGS sequence"/>
</dbReference>
<dbReference type="Pfam" id="PF12881">
    <property type="entry name" value="NUT"/>
    <property type="match status" value="1"/>
</dbReference>
<evidence type="ECO:0000259" key="3">
    <source>
        <dbReference type="Pfam" id="PF12881"/>
    </source>
</evidence>
<dbReference type="AlphaFoldDB" id="A0A091CST6"/>